<dbReference type="SUPFAM" id="SSF51658">
    <property type="entry name" value="Xylose isomerase-like"/>
    <property type="match status" value="1"/>
</dbReference>
<comment type="caution">
    <text evidence="2">The sequence shown here is derived from an EMBL/GenBank/DDBJ whole genome shotgun (WGS) entry which is preliminary data.</text>
</comment>
<proteinExistence type="predicted"/>
<dbReference type="Proteomes" id="UP000450917">
    <property type="component" value="Unassembled WGS sequence"/>
</dbReference>
<evidence type="ECO:0000259" key="1">
    <source>
        <dbReference type="Pfam" id="PF01261"/>
    </source>
</evidence>
<reference evidence="2 3" key="1">
    <citation type="submission" date="2019-11" db="EMBL/GenBank/DDBJ databases">
        <title>Draft genome sequences of five Paenibacillus species of dairy origin.</title>
        <authorList>
            <person name="Olajide A.M."/>
            <person name="Chen S."/>
            <person name="Lapointe G."/>
        </authorList>
    </citation>
    <scope>NUCLEOTIDE SEQUENCE [LARGE SCALE GENOMIC DNA]</scope>
    <source>
        <strain evidence="2 3">2CS3</strain>
    </source>
</reference>
<evidence type="ECO:0000313" key="2">
    <source>
        <dbReference type="EMBL" id="MUG72329.1"/>
    </source>
</evidence>
<dbReference type="AlphaFoldDB" id="A0A7X2ZCA6"/>
<dbReference type="Gene3D" id="3.20.20.150">
    <property type="entry name" value="Divalent-metal-dependent TIM barrel enzymes"/>
    <property type="match status" value="1"/>
</dbReference>
<dbReference type="PANTHER" id="PTHR12110">
    <property type="entry name" value="HYDROXYPYRUVATE ISOMERASE"/>
    <property type="match status" value="1"/>
</dbReference>
<dbReference type="InterPro" id="IPR050312">
    <property type="entry name" value="IolE/XylAMocC-like"/>
</dbReference>
<dbReference type="InterPro" id="IPR013022">
    <property type="entry name" value="Xyl_isomerase-like_TIM-brl"/>
</dbReference>
<evidence type="ECO:0000313" key="3">
    <source>
        <dbReference type="Proteomes" id="UP000450917"/>
    </source>
</evidence>
<dbReference type="InterPro" id="IPR036237">
    <property type="entry name" value="Xyl_isomerase-like_sf"/>
</dbReference>
<gene>
    <name evidence="2" type="ORF">GNP93_16785</name>
</gene>
<accession>A0A7X2ZCA6</accession>
<feature type="domain" description="Xylose isomerase-like TIM barrel" evidence="1">
    <location>
        <begin position="20"/>
        <end position="306"/>
    </location>
</feature>
<dbReference type="PANTHER" id="PTHR12110:SF21">
    <property type="entry name" value="XYLOSE ISOMERASE-LIKE TIM BARREL DOMAIN-CONTAINING PROTEIN"/>
    <property type="match status" value="1"/>
</dbReference>
<organism evidence="2 3">
    <name type="scientific">Paenibacillus validus</name>
    <dbReference type="NCBI Taxonomy" id="44253"/>
    <lineage>
        <taxon>Bacteria</taxon>
        <taxon>Bacillati</taxon>
        <taxon>Bacillota</taxon>
        <taxon>Bacilli</taxon>
        <taxon>Bacillales</taxon>
        <taxon>Paenibacillaceae</taxon>
        <taxon>Paenibacillus</taxon>
    </lineage>
</organism>
<dbReference type="Pfam" id="PF01261">
    <property type="entry name" value="AP_endonuc_2"/>
    <property type="match status" value="1"/>
</dbReference>
<protein>
    <submittedName>
        <fullName evidence="2">TIM barrel protein</fullName>
    </submittedName>
</protein>
<name>A0A7X2ZCA6_9BACL</name>
<dbReference type="RefSeq" id="WP_330164558.1">
    <property type="nucleotide sequence ID" value="NZ_WNZX01000014.1"/>
</dbReference>
<keyword evidence="3" id="KW-1185">Reference proteome</keyword>
<sequence>MRLCLVTDSLGNMSFIEMLAASASLGYESLEFACGNWSKAPHIDLDELLESELKRDNFVSAVKVEGLEIEALNCSGNQLAPNEEGRAHQVVVEKTFRLAELLGVKTIVMMSGLPGGGPKDTIPNWITTSWPPLTTEVLNWQWNEIAFPYWEKTVKQAKEHGIEKIALENHGCQLVYNPQTLFKLRNQVGEMVGMNLDPSHLFWMGGDPILAARHLGAAIYHIHAKDVRIERGFVGTDGVLDTKTIDRFFERSWNYVALGYGHDVHWWSEFFTVVRMMGYDGPISLENEDLSMDQLTSVKKSTKVLQEAMPRDFDSARGVGLL</sequence>
<dbReference type="EMBL" id="WNZX01000014">
    <property type="protein sequence ID" value="MUG72329.1"/>
    <property type="molecule type" value="Genomic_DNA"/>
</dbReference>